<keyword evidence="1" id="KW-0378">Hydrolase</keyword>
<dbReference type="InterPro" id="IPR050261">
    <property type="entry name" value="FrsA_esterase"/>
</dbReference>
<dbReference type="GO" id="GO:0016788">
    <property type="term" value="F:hydrolase activity, acting on ester bonds"/>
    <property type="evidence" value="ECO:0007669"/>
    <property type="project" value="UniProtKB-ARBA"/>
</dbReference>
<dbReference type="PANTHER" id="PTHR22946:SF9">
    <property type="entry name" value="POLYKETIDE TRANSFERASE AF380"/>
    <property type="match status" value="1"/>
</dbReference>
<dbReference type="PANTHER" id="PTHR22946">
    <property type="entry name" value="DIENELACTONE HYDROLASE DOMAIN-CONTAINING PROTEIN-RELATED"/>
    <property type="match status" value="1"/>
</dbReference>
<dbReference type="Gene3D" id="1.10.10.800">
    <property type="match status" value="1"/>
</dbReference>
<dbReference type="Pfam" id="PF00561">
    <property type="entry name" value="Abhydrolase_1"/>
    <property type="match status" value="1"/>
</dbReference>
<dbReference type="Gene3D" id="3.40.50.1820">
    <property type="entry name" value="alpha/beta hydrolase"/>
    <property type="match status" value="1"/>
</dbReference>
<proteinExistence type="inferred from homology"/>
<reference evidence="4" key="1">
    <citation type="submission" date="2018-05" db="EMBL/GenBank/DDBJ databases">
        <authorList>
            <person name="Lanie J.A."/>
            <person name="Ng W.-L."/>
            <person name="Kazmierczak K.M."/>
            <person name="Andrzejewski T.M."/>
            <person name="Davidsen T.M."/>
            <person name="Wayne K.J."/>
            <person name="Tettelin H."/>
            <person name="Glass J.I."/>
            <person name="Rusch D."/>
            <person name="Podicherti R."/>
            <person name="Tsui H.-C.T."/>
            <person name="Winkler M.E."/>
        </authorList>
    </citation>
    <scope>NUCLEOTIDE SEQUENCE</scope>
</reference>
<feature type="domain" description="AB hydrolase-1" evidence="3">
    <location>
        <begin position="30"/>
        <end position="279"/>
    </location>
</feature>
<protein>
    <recommendedName>
        <fullName evidence="3">AB hydrolase-1 domain-containing protein</fullName>
    </recommendedName>
</protein>
<dbReference type="AlphaFoldDB" id="A0A381UU22"/>
<gene>
    <name evidence="4" type="ORF">METZ01_LOCUS84298</name>
</gene>
<dbReference type="InterPro" id="IPR029058">
    <property type="entry name" value="AB_hydrolase_fold"/>
</dbReference>
<organism evidence="4">
    <name type="scientific">marine metagenome</name>
    <dbReference type="NCBI Taxonomy" id="408172"/>
    <lineage>
        <taxon>unclassified sequences</taxon>
        <taxon>metagenomes</taxon>
        <taxon>ecological metagenomes</taxon>
    </lineage>
</organism>
<name>A0A381UU22_9ZZZZ</name>
<evidence type="ECO:0000256" key="2">
    <source>
        <dbReference type="ARBA" id="ARBA00038115"/>
    </source>
</evidence>
<sequence length="299" mass="32410">MAVKHEMIEFESEGATLRGTLHRSENPEAPLVVMAHGFSATAHMSINAFAAHLADAGHHAFAYDHRNFGTSDGEPRFAVDQWRQIRGYNDAITHTLGLDGVQTNQVVVWGESMGGGTVHFVAAFDPRVTAVIAHTPGCGDKYVEPAADSSDFAAMKNYWEQGDLTQEPASTVAVRFADLPTSEAPVLLNFDAARDYANEYGQRSESLWSNDVNIVVRKAPELSVPVAAAQLAVPTLYVVASDDEVAVASPAIARRCFNSINGAKDWEDIEGGHFGLLYEDSQLFHQAVNADLAFLAKHL</sequence>
<evidence type="ECO:0000313" key="4">
    <source>
        <dbReference type="EMBL" id="SVA31444.1"/>
    </source>
</evidence>
<comment type="similarity">
    <text evidence="2">Belongs to the AB hydrolase superfamily. FUS2 hydrolase family.</text>
</comment>
<dbReference type="EMBL" id="UINC01007106">
    <property type="protein sequence ID" value="SVA31444.1"/>
    <property type="molecule type" value="Genomic_DNA"/>
</dbReference>
<dbReference type="InterPro" id="IPR000073">
    <property type="entry name" value="AB_hydrolase_1"/>
</dbReference>
<evidence type="ECO:0000259" key="3">
    <source>
        <dbReference type="Pfam" id="PF00561"/>
    </source>
</evidence>
<accession>A0A381UU22</accession>
<evidence type="ECO:0000256" key="1">
    <source>
        <dbReference type="ARBA" id="ARBA00022801"/>
    </source>
</evidence>
<dbReference type="SUPFAM" id="SSF53474">
    <property type="entry name" value="alpha/beta-Hydrolases"/>
    <property type="match status" value="1"/>
</dbReference>